<dbReference type="PROSITE" id="PS50090">
    <property type="entry name" value="MYB_LIKE"/>
    <property type="match status" value="2"/>
</dbReference>
<dbReference type="SMART" id="SM00717">
    <property type="entry name" value="SANT"/>
    <property type="match status" value="2"/>
</dbReference>
<feature type="domain" description="HTH myb-type" evidence="6">
    <location>
        <begin position="19"/>
        <end position="74"/>
    </location>
</feature>
<evidence type="ECO:0000256" key="4">
    <source>
        <dbReference type="ARBA" id="ARBA00023242"/>
    </source>
</evidence>
<dbReference type="PANTHER" id="PTHR46621:SF1">
    <property type="entry name" value="SNRNA-ACTIVATING PROTEIN COMPLEX SUBUNIT 4"/>
    <property type="match status" value="1"/>
</dbReference>
<dbReference type="EMBL" id="JAPFFF010000016">
    <property type="protein sequence ID" value="KAK8865496.1"/>
    <property type="molecule type" value="Genomic_DNA"/>
</dbReference>
<dbReference type="SUPFAM" id="SSF46689">
    <property type="entry name" value="Homeodomain-like"/>
    <property type="match status" value="1"/>
</dbReference>
<evidence type="ECO:0008006" key="9">
    <source>
        <dbReference type="Google" id="ProtNLM"/>
    </source>
</evidence>
<proteinExistence type="predicted"/>
<gene>
    <name evidence="7" type="ORF">M9Y10_011051</name>
</gene>
<dbReference type="InterPro" id="IPR017930">
    <property type="entry name" value="Myb_dom"/>
</dbReference>
<evidence type="ECO:0000256" key="1">
    <source>
        <dbReference type="ARBA" id="ARBA00023015"/>
    </source>
</evidence>
<protein>
    <recommendedName>
        <fullName evidence="9">Myb-like DNA-binding domain containing protein</fullName>
    </recommendedName>
</protein>
<accession>A0ABR2IN98</accession>
<evidence type="ECO:0000256" key="3">
    <source>
        <dbReference type="ARBA" id="ARBA00023163"/>
    </source>
</evidence>
<reference evidence="7 8" key="1">
    <citation type="submission" date="2024-04" db="EMBL/GenBank/DDBJ databases">
        <title>Tritrichomonas musculus Genome.</title>
        <authorList>
            <person name="Alves-Ferreira E."/>
            <person name="Grigg M."/>
            <person name="Lorenzi H."/>
            <person name="Galac M."/>
        </authorList>
    </citation>
    <scope>NUCLEOTIDE SEQUENCE [LARGE SCALE GENOMIC DNA]</scope>
    <source>
        <strain evidence="7 8">EAF2021</strain>
    </source>
</reference>
<feature type="domain" description="HTH myb-type" evidence="6">
    <location>
        <begin position="78"/>
        <end position="125"/>
    </location>
</feature>
<dbReference type="PANTHER" id="PTHR46621">
    <property type="entry name" value="SNRNA-ACTIVATING PROTEIN COMPLEX SUBUNIT 4"/>
    <property type="match status" value="1"/>
</dbReference>
<keyword evidence="3" id="KW-0804">Transcription</keyword>
<comment type="caution">
    <text evidence="7">The sequence shown here is derived from an EMBL/GenBank/DDBJ whole genome shotgun (WGS) entry which is preliminary data.</text>
</comment>
<dbReference type="InterPro" id="IPR009057">
    <property type="entry name" value="Homeodomain-like_sf"/>
</dbReference>
<dbReference type="InterPro" id="IPR051575">
    <property type="entry name" value="Myb-like_DNA-bd"/>
</dbReference>
<dbReference type="InterPro" id="IPR001005">
    <property type="entry name" value="SANT/Myb"/>
</dbReference>
<keyword evidence="4" id="KW-0539">Nucleus</keyword>
<evidence type="ECO:0000259" key="5">
    <source>
        <dbReference type="PROSITE" id="PS50090"/>
    </source>
</evidence>
<keyword evidence="1" id="KW-0805">Transcription regulation</keyword>
<evidence type="ECO:0000256" key="2">
    <source>
        <dbReference type="ARBA" id="ARBA00023125"/>
    </source>
</evidence>
<evidence type="ECO:0000259" key="6">
    <source>
        <dbReference type="PROSITE" id="PS51294"/>
    </source>
</evidence>
<evidence type="ECO:0000313" key="8">
    <source>
        <dbReference type="Proteomes" id="UP001470230"/>
    </source>
</evidence>
<dbReference type="Pfam" id="PF00249">
    <property type="entry name" value="Myb_DNA-binding"/>
    <property type="match status" value="2"/>
</dbReference>
<feature type="domain" description="Myb-like" evidence="5">
    <location>
        <begin position="19"/>
        <end position="70"/>
    </location>
</feature>
<name>A0ABR2IN98_9EUKA</name>
<keyword evidence="2" id="KW-0238">DNA-binding</keyword>
<organism evidence="7 8">
    <name type="scientific">Tritrichomonas musculus</name>
    <dbReference type="NCBI Taxonomy" id="1915356"/>
    <lineage>
        <taxon>Eukaryota</taxon>
        <taxon>Metamonada</taxon>
        <taxon>Parabasalia</taxon>
        <taxon>Tritrichomonadida</taxon>
        <taxon>Tritrichomonadidae</taxon>
        <taxon>Tritrichomonas</taxon>
    </lineage>
</organism>
<dbReference type="Gene3D" id="1.10.10.60">
    <property type="entry name" value="Homeodomain-like"/>
    <property type="match status" value="2"/>
</dbReference>
<dbReference type="CDD" id="cd00167">
    <property type="entry name" value="SANT"/>
    <property type="match status" value="2"/>
</dbReference>
<keyword evidence="8" id="KW-1185">Reference proteome</keyword>
<feature type="domain" description="Myb-like" evidence="5">
    <location>
        <begin position="71"/>
        <end position="121"/>
    </location>
</feature>
<dbReference type="Proteomes" id="UP001470230">
    <property type="component" value="Unassembled WGS sequence"/>
</dbReference>
<evidence type="ECO:0000313" key="7">
    <source>
        <dbReference type="EMBL" id="KAK8865496.1"/>
    </source>
</evidence>
<dbReference type="PROSITE" id="PS51294">
    <property type="entry name" value="HTH_MYB"/>
    <property type="match status" value="2"/>
</dbReference>
<sequence length="186" mass="21978">MIEMFCPPKQICKDKLITKKATKRKKFTPEEDEMLKCLINKFGALNWMKISELMPSRSAKQCRDRYFNYLSEATTNEPWTKEEDGIILTLLPILGAKWVQISHHIPGRSGSNVKNRWYKHLKKYYSYLRFIQPLTESVLKNKTSKLTEVCEQQDIEDNESNDSIDYNEYPNYEESYKKYAISSLLI</sequence>